<accession>A0A2M4B712</accession>
<proteinExistence type="predicted"/>
<dbReference type="AlphaFoldDB" id="A0A2M4B712"/>
<protein>
    <submittedName>
        <fullName evidence="1">Putative secreted protein</fullName>
    </submittedName>
</protein>
<name>A0A2M4B712_9DIPT</name>
<sequence length="70" mass="7964">MFVCLPLFFFYNIELVFDIKTIFLTYLSLMLQPGLASFVSSPIPPLPLHCAARLERCSTFSLFSYCGKCT</sequence>
<reference evidence="1" key="1">
    <citation type="submission" date="2018-01" db="EMBL/GenBank/DDBJ databases">
        <title>An insight into the sialome of Amazonian anophelines.</title>
        <authorList>
            <person name="Ribeiro J.M."/>
            <person name="Scarpassa V."/>
            <person name="Calvo E."/>
        </authorList>
    </citation>
    <scope>NUCLEOTIDE SEQUENCE</scope>
    <source>
        <tissue evidence="1">Salivary glands</tissue>
    </source>
</reference>
<organism evidence="1">
    <name type="scientific">Anopheles triannulatus</name>
    <dbReference type="NCBI Taxonomy" id="58253"/>
    <lineage>
        <taxon>Eukaryota</taxon>
        <taxon>Metazoa</taxon>
        <taxon>Ecdysozoa</taxon>
        <taxon>Arthropoda</taxon>
        <taxon>Hexapoda</taxon>
        <taxon>Insecta</taxon>
        <taxon>Pterygota</taxon>
        <taxon>Neoptera</taxon>
        <taxon>Endopterygota</taxon>
        <taxon>Diptera</taxon>
        <taxon>Nematocera</taxon>
        <taxon>Culicoidea</taxon>
        <taxon>Culicidae</taxon>
        <taxon>Anophelinae</taxon>
        <taxon>Anopheles</taxon>
    </lineage>
</organism>
<dbReference type="EMBL" id="GGFK01015470">
    <property type="protein sequence ID" value="MBW48791.1"/>
    <property type="molecule type" value="Transcribed_RNA"/>
</dbReference>
<evidence type="ECO:0000313" key="1">
    <source>
        <dbReference type="EMBL" id="MBW48791.1"/>
    </source>
</evidence>